<sequence>MPLLGTAPNNNHSVKHLTLLENFHSLAYQFFHDVWLQRSCCLLCHHAAVLLLFPTYVDFLPIGHQEQQETASR</sequence>
<proteinExistence type="predicted"/>
<dbReference type="EMBL" id="GBRH01234192">
    <property type="protein sequence ID" value="JAD63703.1"/>
    <property type="molecule type" value="Transcribed_RNA"/>
</dbReference>
<dbReference type="AlphaFoldDB" id="A0A0A9BNH7"/>
<reference evidence="1" key="1">
    <citation type="submission" date="2014-09" db="EMBL/GenBank/DDBJ databases">
        <authorList>
            <person name="Magalhaes I.L.F."/>
            <person name="Oliveira U."/>
            <person name="Santos F.R."/>
            <person name="Vidigal T.H.D.A."/>
            <person name="Brescovit A.D."/>
            <person name="Santos A.J."/>
        </authorList>
    </citation>
    <scope>NUCLEOTIDE SEQUENCE</scope>
    <source>
        <tissue evidence="1">Shoot tissue taken approximately 20 cm above the soil surface</tissue>
    </source>
</reference>
<evidence type="ECO:0000313" key="1">
    <source>
        <dbReference type="EMBL" id="JAD63703.1"/>
    </source>
</evidence>
<organism evidence="1">
    <name type="scientific">Arundo donax</name>
    <name type="common">Giant reed</name>
    <name type="synonym">Donax arundinaceus</name>
    <dbReference type="NCBI Taxonomy" id="35708"/>
    <lineage>
        <taxon>Eukaryota</taxon>
        <taxon>Viridiplantae</taxon>
        <taxon>Streptophyta</taxon>
        <taxon>Embryophyta</taxon>
        <taxon>Tracheophyta</taxon>
        <taxon>Spermatophyta</taxon>
        <taxon>Magnoliopsida</taxon>
        <taxon>Liliopsida</taxon>
        <taxon>Poales</taxon>
        <taxon>Poaceae</taxon>
        <taxon>PACMAD clade</taxon>
        <taxon>Arundinoideae</taxon>
        <taxon>Arundineae</taxon>
        <taxon>Arundo</taxon>
    </lineage>
</organism>
<name>A0A0A9BNH7_ARUDO</name>
<protein>
    <submittedName>
        <fullName evidence="1">Uncharacterized protein</fullName>
    </submittedName>
</protein>
<reference evidence="1" key="2">
    <citation type="journal article" date="2015" name="Data Brief">
        <title>Shoot transcriptome of the giant reed, Arundo donax.</title>
        <authorList>
            <person name="Barrero R.A."/>
            <person name="Guerrero F.D."/>
            <person name="Moolhuijzen P."/>
            <person name="Goolsby J.A."/>
            <person name="Tidwell J."/>
            <person name="Bellgard S.E."/>
            <person name="Bellgard M.I."/>
        </authorList>
    </citation>
    <scope>NUCLEOTIDE SEQUENCE</scope>
    <source>
        <tissue evidence="1">Shoot tissue taken approximately 20 cm above the soil surface</tissue>
    </source>
</reference>
<accession>A0A0A9BNH7</accession>